<dbReference type="EMBL" id="JAVHJS010000010">
    <property type="protein sequence ID" value="KAK2845726.1"/>
    <property type="molecule type" value="Genomic_DNA"/>
</dbReference>
<evidence type="ECO:0000256" key="1">
    <source>
        <dbReference type="SAM" id="Coils"/>
    </source>
</evidence>
<proteinExistence type="predicted"/>
<dbReference type="InterPro" id="IPR028089">
    <property type="entry name" value="DUF4455"/>
</dbReference>
<feature type="coiled-coil region" evidence="1">
    <location>
        <begin position="451"/>
        <end position="489"/>
    </location>
</feature>
<feature type="domain" description="DUF4456" evidence="4">
    <location>
        <begin position="1044"/>
        <end position="1245"/>
    </location>
</feature>
<reference evidence="5" key="1">
    <citation type="submission" date="2023-08" db="EMBL/GenBank/DDBJ databases">
        <title>Pelteobagrus vachellii genome.</title>
        <authorList>
            <person name="Liu H."/>
        </authorList>
    </citation>
    <scope>NUCLEOTIDE SEQUENCE</scope>
    <source>
        <strain evidence="5">PRFRI_2022a</strain>
        <tissue evidence="5">Muscle</tissue>
    </source>
</reference>
<dbReference type="InterPro" id="IPR027914">
    <property type="entry name" value="DUF4456"/>
</dbReference>
<comment type="caution">
    <text evidence="5">The sequence shown here is derived from an EMBL/GenBank/DDBJ whole genome shotgun (WGS) entry which is preliminary data.</text>
</comment>
<feature type="coiled-coil region" evidence="1">
    <location>
        <begin position="737"/>
        <end position="779"/>
    </location>
</feature>
<feature type="compositionally biased region" description="Polar residues" evidence="2">
    <location>
        <begin position="999"/>
        <end position="1010"/>
    </location>
</feature>
<evidence type="ECO:0000259" key="3">
    <source>
        <dbReference type="Pfam" id="PF14643"/>
    </source>
</evidence>
<evidence type="ECO:0000313" key="6">
    <source>
        <dbReference type="Proteomes" id="UP001187315"/>
    </source>
</evidence>
<protein>
    <recommendedName>
        <fullName evidence="7">Coiled-coil domain-containing protein 180</fullName>
    </recommendedName>
</protein>
<dbReference type="PANTHER" id="PTHR21444">
    <property type="entry name" value="COILED-COIL DOMAIN-CONTAINING PROTEIN 180"/>
    <property type="match status" value="1"/>
</dbReference>
<name>A0AA88MYH7_TACVA</name>
<feature type="region of interest" description="Disordered" evidence="2">
    <location>
        <begin position="982"/>
        <end position="1012"/>
    </location>
</feature>
<dbReference type="Proteomes" id="UP001187315">
    <property type="component" value="Unassembled WGS sequence"/>
</dbReference>
<dbReference type="Pfam" id="PF14643">
    <property type="entry name" value="DUF4455"/>
    <property type="match status" value="1"/>
</dbReference>
<organism evidence="5 6">
    <name type="scientific">Tachysurus vachellii</name>
    <name type="common">Darkbarbel catfish</name>
    <name type="synonym">Pelteobagrus vachellii</name>
    <dbReference type="NCBI Taxonomy" id="175792"/>
    <lineage>
        <taxon>Eukaryota</taxon>
        <taxon>Metazoa</taxon>
        <taxon>Chordata</taxon>
        <taxon>Craniata</taxon>
        <taxon>Vertebrata</taxon>
        <taxon>Euteleostomi</taxon>
        <taxon>Actinopterygii</taxon>
        <taxon>Neopterygii</taxon>
        <taxon>Teleostei</taxon>
        <taxon>Ostariophysi</taxon>
        <taxon>Siluriformes</taxon>
        <taxon>Bagridae</taxon>
        <taxon>Tachysurus</taxon>
    </lineage>
</organism>
<gene>
    <name evidence="5" type="ORF">Q7C36_010580</name>
</gene>
<evidence type="ECO:0008006" key="7">
    <source>
        <dbReference type="Google" id="ProtNLM"/>
    </source>
</evidence>
<sequence>MTETRVVPSGKIYRQMFDAQAHLSLSLHEGKRRRHAAHAGCLSEDNTISGNTGTGYHLHPLRSQNGDEQCSEDIMRNQLFSGTKSLLSVNQVDHEEIRGLPDRVVSIKTDSDIIERLIEKKQRDHTEAVTQLQMDFTELSVGFESLLIDTGEDFLLKLSEYDEEVERLMQKTEHSGDLIAFSYQDLHEIWTSVSHKSAMRRNCIQELDELFVKYESERAAVMINQALLANRRAVAKLHLNLMEKNLQKEVQCHFRWETNLQNWKKIKAVAELSQFKDFMNSPETQNPKNVQETLNTMRTKQKAYSKQRLNILEQVRNMTPPNCSKSLAAEWYSSLSSVNEQIDFTHTETMTKLHEYYESAWQDCYLEVGRFETKVSSYGVTSDEIQHIVNSEMVPLIGKCQTQAEEHLQAMKKTFDALSKTAAFLSKFLFEFVHGAANVWEVHSAHLQGVEQQLQDSLKEVSKNFEEKNQKKEAQLDVMMDKLRQESTEKALKTRMEQILHLLEEIKEGCTNFYKQGVHRVESYPEMVLKEIHAYSIAVSQYFKVNEVYSQENVDCFSQDNRDSQNNETFTTLKGNVYSCPVIHDDDDEEHLNAMEVEAALFPKSLIVELQRNVREEFFNHLEERNQEVLNHTVTIVEAKKEKLRSELDLRLHLHQSRAKRIEMDVHNVRAAELILHQDRVDRHCNGVLQALADLRSDFNSFQVTQREINENFRTKIYSMEDTLYTATKSDMLVKLRASLQITFDKHINENQELQRQFRQNLEIRLEGLREANAKLMKLFKLFAEGGNFTPEEIEQYRKHLEKMAKCIDTADAALMEDMEGTESKCLDKAKEVISMFEEKLQSLKVDLMFLEKIQRVLTNTQVQIKSEAMKSNTHKKIINTVMNELKERVHAYTQSSLDNRNPSMAVPLPDAPLQGAFAVAARLRSRKQEKGGSPCSDPLLQPSCMGAAFMDDKAVEVIRGLLSISKPQSCQEFSEEFKETNSATVTASVRPSPLPGSGQRSGKNRNLSGLGSLRRKSADSLNSHSLTFKGFITNILWEANDLLLQVAEEFYKKKGRQLISRPQYILESFELCAEDMNKRLLVYQSQSHEYHHGCVQEFCKQLKAIEEIVCDIPKALLTKLRDQHLEDLSKSLSLIRQQFKQTQQQSDQQRRKHSGQLSVRLSHPACEEELNRLVTAEDDRQEEQRKAIENNRLELQACIKKNAVEFVTALATLTESLLFQFDNILTVDEIQGGSVEPQRESITKPVRQTQAGTLQEEHDKRHLLARGSRTWPGISYFGTTDGSSVKQQKQKTTTITTAKTTLAQLKVMEVRNALHQNYEQRIMGEFECVQKFRQEQEAEMFHWQEHWREELKTLATLKAE</sequence>
<dbReference type="Pfam" id="PF14644">
    <property type="entry name" value="DUF4456"/>
    <property type="match status" value="1"/>
</dbReference>
<accession>A0AA88MYH7</accession>
<evidence type="ECO:0000259" key="4">
    <source>
        <dbReference type="Pfam" id="PF14644"/>
    </source>
</evidence>
<evidence type="ECO:0000313" key="5">
    <source>
        <dbReference type="EMBL" id="KAK2845726.1"/>
    </source>
</evidence>
<dbReference type="PANTHER" id="PTHR21444:SF14">
    <property type="entry name" value="COILED-COIL DOMAIN-CONTAINING PROTEIN 180"/>
    <property type="match status" value="1"/>
</dbReference>
<keyword evidence="6" id="KW-1185">Reference proteome</keyword>
<feature type="domain" description="DUF4455" evidence="3">
    <location>
        <begin position="219"/>
        <end position="551"/>
    </location>
</feature>
<feature type="coiled-coil region" evidence="1">
    <location>
        <begin position="1126"/>
        <end position="1187"/>
    </location>
</feature>
<evidence type="ECO:0000256" key="2">
    <source>
        <dbReference type="SAM" id="MobiDB-lite"/>
    </source>
</evidence>
<keyword evidence="1" id="KW-0175">Coiled coil</keyword>